<name>A0A0A8ZJB0_ARUDO</name>
<proteinExistence type="predicted"/>
<protein>
    <submittedName>
        <fullName evidence="2">Uncharacterized protein</fullName>
    </submittedName>
</protein>
<dbReference type="EMBL" id="GBRH01258999">
    <property type="protein sequence ID" value="JAD38896.1"/>
    <property type="molecule type" value="Transcribed_RNA"/>
</dbReference>
<evidence type="ECO:0000313" key="2">
    <source>
        <dbReference type="EMBL" id="JAD38896.1"/>
    </source>
</evidence>
<reference evidence="2" key="2">
    <citation type="journal article" date="2015" name="Data Brief">
        <title>Shoot transcriptome of the giant reed, Arundo donax.</title>
        <authorList>
            <person name="Barrero R.A."/>
            <person name="Guerrero F.D."/>
            <person name="Moolhuijzen P."/>
            <person name="Goolsby J.A."/>
            <person name="Tidwell J."/>
            <person name="Bellgard S.E."/>
            <person name="Bellgard M.I."/>
        </authorList>
    </citation>
    <scope>NUCLEOTIDE SEQUENCE</scope>
    <source>
        <tissue evidence="2">Shoot tissue taken approximately 20 cm above the soil surface</tissue>
    </source>
</reference>
<feature type="transmembrane region" description="Helical" evidence="1">
    <location>
        <begin position="6"/>
        <end position="23"/>
    </location>
</feature>
<sequence>MIVGSSLYATPVIVFTLVSTVFGRAKDVREKLSEACCN</sequence>
<reference evidence="2" key="1">
    <citation type="submission" date="2014-09" db="EMBL/GenBank/DDBJ databases">
        <authorList>
            <person name="Magalhaes I.L.F."/>
            <person name="Oliveira U."/>
            <person name="Santos F.R."/>
            <person name="Vidigal T.H.D.A."/>
            <person name="Brescovit A.D."/>
            <person name="Santos A.J."/>
        </authorList>
    </citation>
    <scope>NUCLEOTIDE SEQUENCE</scope>
    <source>
        <tissue evidence="2">Shoot tissue taken approximately 20 cm above the soil surface</tissue>
    </source>
</reference>
<keyword evidence="1" id="KW-1133">Transmembrane helix</keyword>
<keyword evidence="1" id="KW-0812">Transmembrane</keyword>
<dbReference type="AlphaFoldDB" id="A0A0A8ZJB0"/>
<accession>A0A0A8ZJB0</accession>
<organism evidence="2">
    <name type="scientific">Arundo donax</name>
    <name type="common">Giant reed</name>
    <name type="synonym">Donax arundinaceus</name>
    <dbReference type="NCBI Taxonomy" id="35708"/>
    <lineage>
        <taxon>Eukaryota</taxon>
        <taxon>Viridiplantae</taxon>
        <taxon>Streptophyta</taxon>
        <taxon>Embryophyta</taxon>
        <taxon>Tracheophyta</taxon>
        <taxon>Spermatophyta</taxon>
        <taxon>Magnoliopsida</taxon>
        <taxon>Liliopsida</taxon>
        <taxon>Poales</taxon>
        <taxon>Poaceae</taxon>
        <taxon>PACMAD clade</taxon>
        <taxon>Arundinoideae</taxon>
        <taxon>Arundineae</taxon>
        <taxon>Arundo</taxon>
    </lineage>
</organism>
<keyword evidence="1" id="KW-0472">Membrane</keyword>
<evidence type="ECO:0000256" key="1">
    <source>
        <dbReference type="SAM" id="Phobius"/>
    </source>
</evidence>